<evidence type="ECO:0000256" key="2">
    <source>
        <dbReference type="ARBA" id="ARBA00022448"/>
    </source>
</evidence>
<dbReference type="PANTHER" id="PTHR45008">
    <property type="entry name" value="PTS SYSTEM GLUCOSE-SPECIFIC EIIA COMPONENT"/>
    <property type="match status" value="1"/>
</dbReference>
<dbReference type="NCBIfam" id="TIGR00830">
    <property type="entry name" value="PTBA"/>
    <property type="match status" value="1"/>
</dbReference>
<reference evidence="8 9" key="2">
    <citation type="submission" date="2020-01" db="EMBL/GenBank/DDBJ databases">
        <title>Clostridiaceae sp. nov. isolated from the gut of human by culturomics.</title>
        <authorList>
            <person name="Chang Y."/>
        </authorList>
    </citation>
    <scope>NUCLEOTIDE SEQUENCE [LARGE SCALE GENOMIC DNA]</scope>
    <source>
        <strain evidence="8 9">DONG20-135</strain>
    </source>
</reference>
<dbReference type="InterPro" id="IPR001127">
    <property type="entry name" value="PTS_EIIA_1_perm"/>
</dbReference>
<keyword evidence="5" id="KW-0598">Phosphotransferase system</keyword>
<proteinExistence type="predicted"/>
<dbReference type="Proteomes" id="UP000434036">
    <property type="component" value="Unassembled WGS sequence"/>
</dbReference>
<dbReference type="GO" id="GO:0005737">
    <property type="term" value="C:cytoplasm"/>
    <property type="evidence" value="ECO:0007669"/>
    <property type="project" value="UniProtKB-SubCell"/>
</dbReference>
<keyword evidence="6" id="KW-0418">Kinase</keyword>
<dbReference type="GO" id="GO:0009401">
    <property type="term" value="P:phosphoenolpyruvate-dependent sugar phosphotransferase system"/>
    <property type="evidence" value="ECO:0007669"/>
    <property type="project" value="UniProtKB-KW"/>
</dbReference>
<protein>
    <submittedName>
        <fullName evidence="8">PTS glucose transporter subunit IIA</fullName>
    </submittedName>
</protein>
<comment type="subcellular location">
    <subcellularLocation>
        <location evidence="1">Cytoplasm</location>
    </subcellularLocation>
</comment>
<comment type="caution">
    <text evidence="8">The sequence shown here is derived from an EMBL/GenBank/DDBJ whole genome shotgun (WGS) entry which is preliminary data.</text>
</comment>
<dbReference type="PANTHER" id="PTHR45008:SF1">
    <property type="entry name" value="PTS SYSTEM GLUCOSE-SPECIFIC EIIA COMPONENT"/>
    <property type="match status" value="1"/>
</dbReference>
<evidence type="ECO:0000256" key="3">
    <source>
        <dbReference type="ARBA" id="ARBA00022597"/>
    </source>
</evidence>
<keyword evidence="4" id="KW-0808">Transferase</keyword>
<evidence type="ECO:0000256" key="1">
    <source>
        <dbReference type="ARBA" id="ARBA00004496"/>
    </source>
</evidence>
<evidence type="ECO:0000256" key="5">
    <source>
        <dbReference type="ARBA" id="ARBA00022683"/>
    </source>
</evidence>
<dbReference type="Pfam" id="PF00358">
    <property type="entry name" value="PTS_EIIA_1"/>
    <property type="match status" value="1"/>
</dbReference>
<dbReference type="GO" id="GO:0016301">
    <property type="term" value="F:kinase activity"/>
    <property type="evidence" value="ECO:0007669"/>
    <property type="project" value="UniProtKB-KW"/>
</dbReference>
<dbReference type="InterPro" id="IPR011055">
    <property type="entry name" value="Dup_hybrid_motif"/>
</dbReference>
<dbReference type="InterPro" id="IPR050890">
    <property type="entry name" value="PTS_EIIA_component"/>
</dbReference>
<dbReference type="RefSeq" id="WP_160625583.1">
    <property type="nucleotide sequence ID" value="NZ_WUUQ01000004.1"/>
</dbReference>
<keyword evidence="9" id="KW-1185">Reference proteome</keyword>
<keyword evidence="3 8" id="KW-0762">Sugar transport</keyword>
<dbReference type="PROSITE" id="PS51093">
    <property type="entry name" value="PTS_EIIA_TYPE_1"/>
    <property type="match status" value="1"/>
</dbReference>
<dbReference type="SUPFAM" id="SSF51261">
    <property type="entry name" value="Duplicated hybrid motif"/>
    <property type="match status" value="1"/>
</dbReference>
<dbReference type="EMBL" id="WUUQ01000004">
    <property type="protein sequence ID" value="MXQ74190.1"/>
    <property type="molecule type" value="Genomic_DNA"/>
</dbReference>
<sequence>MFKFFKKKAVHVYAPVDGIQIPLEAVNDPVFATKMIGAGAAFELSGDTIYSPCAGTIHLIADTLHAFGIVMPGGIEILIHVGLETVRLKGQGLTPLRKQGDSVQVGTPLLKIDRGFMKEQQVDLTTIVVIVKDNGLHTVLCDNTQVSSGTTEIFTLQ</sequence>
<evidence type="ECO:0000256" key="6">
    <source>
        <dbReference type="ARBA" id="ARBA00022777"/>
    </source>
</evidence>
<evidence type="ECO:0000259" key="7">
    <source>
        <dbReference type="PROSITE" id="PS51093"/>
    </source>
</evidence>
<reference evidence="8 9" key="1">
    <citation type="submission" date="2019-12" db="EMBL/GenBank/DDBJ databases">
        <authorList>
            <person name="Yang R."/>
        </authorList>
    </citation>
    <scope>NUCLEOTIDE SEQUENCE [LARGE SCALE GENOMIC DNA]</scope>
    <source>
        <strain evidence="8 9">DONG20-135</strain>
    </source>
</reference>
<accession>A0A6N8U8M0</accession>
<evidence type="ECO:0000313" key="9">
    <source>
        <dbReference type="Proteomes" id="UP000434036"/>
    </source>
</evidence>
<dbReference type="AlphaFoldDB" id="A0A6N8U8M0"/>
<gene>
    <name evidence="8" type="ORF">GSF08_09605</name>
</gene>
<evidence type="ECO:0000313" key="8">
    <source>
        <dbReference type="EMBL" id="MXQ74190.1"/>
    </source>
</evidence>
<organism evidence="8 9">
    <name type="scientific">Copranaerobaculum intestinale</name>
    <dbReference type="NCBI Taxonomy" id="2692629"/>
    <lineage>
        <taxon>Bacteria</taxon>
        <taxon>Bacillati</taxon>
        <taxon>Bacillota</taxon>
        <taxon>Erysipelotrichia</taxon>
        <taxon>Erysipelotrichales</taxon>
        <taxon>Erysipelotrichaceae</taxon>
        <taxon>Copranaerobaculum</taxon>
    </lineage>
</organism>
<feature type="domain" description="PTS EIIA type-1" evidence="7">
    <location>
        <begin position="28"/>
        <end position="132"/>
    </location>
</feature>
<dbReference type="PROSITE" id="PS00371">
    <property type="entry name" value="PTS_EIIA_TYPE_1_HIS"/>
    <property type="match status" value="1"/>
</dbReference>
<keyword evidence="2" id="KW-0813">Transport</keyword>
<evidence type="ECO:0000256" key="4">
    <source>
        <dbReference type="ARBA" id="ARBA00022679"/>
    </source>
</evidence>
<dbReference type="Gene3D" id="2.70.70.10">
    <property type="entry name" value="Glucose Permease (Domain IIA)"/>
    <property type="match status" value="1"/>
</dbReference>
<name>A0A6N8U8M0_9FIRM</name>